<dbReference type="Gene3D" id="1.20.5.170">
    <property type="match status" value="1"/>
</dbReference>
<dbReference type="GO" id="GO:0016787">
    <property type="term" value="F:hydrolase activity"/>
    <property type="evidence" value="ECO:0007669"/>
    <property type="project" value="UniProtKB-KW"/>
</dbReference>
<sequence>MGDLIDDLLAGKHRALARAITRIENRTPGYRDLVSELYQHTGDADVIGVTGSPGAGKSTLVDKLAKHYRDEGLTVGVIAIDPSSPFTGGSVLGDRIRMASVSGDMDVFFRSMSARGSLGGLSTATADAVKALDAFGKDKVIVETVGAGQNEIDIVKTADTVAVLVPPGSGDDVQMLKAGILEIGDVFVVNKADLPGSDRTVMELREMIDTRNDYTETAEHHGGDAAAAMERVTQSEADEEGWEPVVLETVAEEGTGVEELVETLADHARYLEESGTGEERARQRYAEEIRTLLREDVNQLVAGELAARGGIEEYVERVLARETDPYAVADELVTPIEECVDAERDG</sequence>
<dbReference type="InterPro" id="IPR005129">
    <property type="entry name" value="GTPase_ArgK"/>
</dbReference>
<evidence type="ECO:0000256" key="1">
    <source>
        <dbReference type="ARBA" id="ARBA00009625"/>
    </source>
</evidence>
<dbReference type="EMBL" id="JBHSQH010000001">
    <property type="protein sequence ID" value="MFC5970382.1"/>
    <property type="molecule type" value="Genomic_DNA"/>
</dbReference>
<dbReference type="RefSeq" id="WP_247419362.1">
    <property type="nucleotide sequence ID" value="NZ_JALLGW010000002.1"/>
</dbReference>
<reference evidence="6 7" key="1">
    <citation type="journal article" date="2019" name="Int. J. Syst. Evol. Microbiol.">
        <title>The Global Catalogue of Microorganisms (GCM) 10K type strain sequencing project: providing services to taxonomists for standard genome sequencing and annotation.</title>
        <authorList>
            <consortium name="The Broad Institute Genomics Platform"/>
            <consortium name="The Broad Institute Genome Sequencing Center for Infectious Disease"/>
            <person name="Wu L."/>
            <person name="Ma J."/>
        </authorList>
    </citation>
    <scope>NUCLEOTIDE SEQUENCE [LARGE SCALE GENOMIC DNA]</scope>
    <source>
        <strain evidence="6 7">CGMCC 1.12543</strain>
    </source>
</reference>
<dbReference type="SUPFAM" id="SSF52540">
    <property type="entry name" value="P-loop containing nucleoside triphosphate hydrolases"/>
    <property type="match status" value="1"/>
</dbReference>
<keyword evidence="5" id="KW-0143">Chaperone</keyword>
<keyword evidence="4" id="KW-0342">GTP-binding</keyword>
<dbReference type="CDD" id="cd03114">
    <property type="entry name" value="MMAA-like"/>
    <property type="match status" value="1"/>
</dbReference>
<evidence type="ECO:0000313" key="6">
    <source>
        <dbReference type="EMBL" id="MFC5970382.1"/>
    </source>
</evidence>
<evidence type="ECO:0000256" key="5">
    <source>
        <dbReference type="ARBA" id="ARBA00023186"/>
    </source>
</evidence>
<keyword evidence="2" id="KW-0547">Nucleotide-binding</keyword>
<dbReference type="AlphaFoldDB" id="A0ABD5RJ69"/>
<gene>
    <name evidence="6" type="primary">meaB</name>
    <name evidence="6" type="ORF">ACFPYI_03480</name>
</gene>
<keyword evidence="3" id="KW-0378">Hydrolase</keyword>
<protein>
    <submittedName>
        <fullName evidence="6">Methylmalonyl Co-A mutase-associated GTPase MeaB</fullName>
    </submittedName>
</protein>
<evidence type="ECO:0000313" key="7">
    <source>
        <dbReference type="Proteomes" id="UP001596099"/>
    </source>
</evidence>
<evidence type="ECO:0000256" key="3">
    <source>
        <dbReference type="ARBA" id="ARBA00022801"/>
    </source>
</evidence>
<evidence type="ECO:0000256" key="2">
    <source>
        <dbReference type="ARBA" id="ARBA00022741"/>
    </source>
</evidence>
<comment type="caution">
    <text evidence="6">The sequence shown here is derived from an EMBL/GenBank/DDBJ whole genome shotgun (WGS) entry which is preliminary data.</text>
</comment>
<accession>A0ABD5RJ69</accession>
<name>A0ABD5RJ69_9EURY</name>
<proteinExistence type="inferred from homology"/>
<dbReference type="Gene3D" id="3.40.50.300">
    <property type="entry name" value="P-loop containing nucleotide triphosphate hydrolases"/>
    <property type="match status" value="1"/>
</dbReference>
<organism evidence="6 7">
    <name type="scientific">Halomarina salina</name>
    <dbReference type="NCBI Taxonomy" id="1872699"/>
    <lineage>
        <taxon>Archaea</taxon>
        <taxon>Methanobacteriati</taxon>
        <taxon>Methanobacteriota</taxon>
        <taxon>Stenosarchaea group</taxon>
        <taxon>Halobacteria</taxon>
        <taxon>Halobacteriales</taxon>
        <taxon>Natronomonadaceae</taxon>
        <taxon>Halomarina</taxon>
    </lineage>
</organism>
<keyword evidence="7" id="KW-1185">Reference proteome</keyword>
<dbReference type="Pfam" id="PF03308">
    <property type="entry name" value="MeaB"/>
    <property type="match status" value="1"/>
</dbReference>
<dbReference type="PANTHER" id="PTHR43087">
    <property type="entry name" value="LYSINE/ARGININE/ORNITHINE TRANSPORT SYSTEM KINASE"/>
    <property type="match status" value="1"/>
</dbReference>
<dbReference type="InterPro" id="IPR052040">
    <property type="entry name" value="GTPase/Isobutyryl-CoA_mutase"/>
</dbReference>
<dbReference type="InterPro" id="IPR027417">
    <property type="entry name" value="P-loop_NTPase"/>
</dbReference>
<dbReference type="PANTHER" id="PTHR43087:SF1">
    <property type="entry name" value="LAO_AO TRANSPORT SYSTEM ATPASE"/>
    <property type="match status" value="1"/>
</dbReference>
<dbReference type="Proteomes" id="UP001596099">
    <property type="component" value="Unassembled WGS sequence"/>
</dbReference>
<comment type="similarity">
    <text evidence="1">Belongs to the SIMIBI class G3E GTPase family. ArgK/MeaB subfamily.</text>
</comment>
<evidence type="ECO:0000256" key="4">
    <source>
        <dbReference type="ARBA" id="ARBA00023134"/>
    </source>
</evidence>
<dbReference type="GO" id="GO:0005525">
    <property type="term" value="F:GTP binding"/>
    <property type="evidence" value="ECO:0007669"/>
    <property type="project" value="UniProtKB-KW"/>
</dbReference>
<dbReference type="NCBIfam" id="TIGR00750">
    <property type="entry name" value="lao"/>
    <property type="match status" value="1"/>
</dbReference>